<dbReference type="InterPro" id="IPR010140">
    <property type="entry name" value="Histidinol_P_phosphatase_HisJ"/>
</dbReference>
<evidence type="ECO:0000256" key="4">
    <source>
        <dbReference type="ARBA" id="ARBA00022605"/>
    </source>
</evidence>
<keyword evidence="6 8" id="KW-0368">Histidine biosynthesis</keyword>
<dbReference type="RefSeq" id="WP_084106659.1">
    <property type="nucleotide sequence ID" value="NZ_FQVG01000033.1"/>
</dbReference>
<keyword evidence="4 8" id="KW-0028">Amino-acid biosynthesis</keyword>
<evidence type="ECO:0000256" key="7">
    <source>
        <dbReference type="ARBA" id="ARBA00049158"/>
    </source>
</evidence>
<feature type="domain" description="Polymerase/histidinol phosphatase N-terminal" evidence="9">
    <location>
        <begin position="3"/>
        <end position="78"/>
    </location>
</feature>
<dbReference type="SMART" id="SM00481">
    <property type="entry name" value="POLIIIAc"/>
    <property type="match status" value="1"/>
</dbReference>
<name>A0A1M4YRR1_9CLOT</name>
<keyword evidence="11" id="KW-1185">Reference proteome</keyword>
<evidence type="ECO:0000256" key="3">
    <source>
        <dbReference type="ARBA" id="ARBA00013085"/>
    </source>
</evidence>
<dbReference type="GO" id="GO:0004401">
    <property type="term" value="F:histidinol-phosphatase activity"/>
    <property type="evidence" value="ECO:0007669"/>
    <property type="project" value="UniProtKB-UniRule"/>
</dbReference>
<protein>
    <recommendedName>
        <fullName evidence="3 8">Histidinol-phosphatase</fullName>
        <shortName evidence="8">HolPase</shortName>
        <ecNumber evidence="3 8">3.1.3.15</ecNumber>
    </recommendedName>
</protein>
<dbReference type="InterPro" id="IPR016195">
    <property type="entry name" value="Pol/histidinol_Pase-like"/>
</dbReference>
<dbReference type="InterPro" id="IPR004013">
    <property type="entry name" value="PHP_dom"/>
</dbReference>
<dbReference type="InterPro" id="IPR003141">
    <property type="entry name" value="Pol/His_phosphatase_N"/>
</dbReference>
<dbReference type="Proteomes" id="UP000184423">
    <property type="component" value="Unassembled WGS sequence"/>
</dbReference>
<sequence length="255" mass="30181">MIFDCHIHSTFSTDSKMQIEDAIKKAKEKEIGLIVTDHMDINYPIEGSFIFNCEEYFNEYEKYRSKEFLIGIELGLRDDCIYKNKELIKKYPFDYVIGSIHVVDGIDIFQPSFYENREKKESYLQYLNFMYRCIKECDFIDGLGHINYVTRYAKYQDTELYYNDFEEIIDEILKIIAQREKAVEINTRRLENKITSLNMLDILKRFKELGGEYVTIGSDAHNINSIGANFDIAIELANRANLNIVYFKNRQPTYI</sequence>
<dbReference type="UniPathway" id="UPA00031">
    <property type="reaction ID" value="UER00013"/>
</dbReference>
<dbReference type="NCBIfam" id="TIGR01856">
    <property type="entry name" value="hisJ_fam"/>
    <property type="match status" value="1"/>
</dbReference>
<accession>A0A1M4YRR1</accession>
<evidence type="ECO:0000256" key="6">
    <source>
        <dbReference type="ARBA" id="ARBA00023102"/>
    </source>
</evidence>
<dbReference type="AlphaFoldDB" id="A0A1M4YRR1"/>
<evidence type="ECO:0000256" key="5">
    <source>
        <dbReference type="ARBA" id="ARBA00022801"/>
    </source>
</evidence>
<evidence type="ECO:0000313" key="11">
    <source>
        <dbReference type="Proteomes" id="UP000184423"/>
    </source>
</evidence>
<gene>
    <name evidence="10" type="ORF">SAMN02746091_01731</name>
</gene>
<evidence type="ECO:0000313" key="10">
    <source>
        <dbReference type="EMBL" id="SHF08347.1"/>
    </source>
</evidence>
<evidence type="ECO:0000256" key="8">
    <source>
        <dbReference type="RuleBase" id="RU366003"/>
    </source>
</evidence>
<comment type="catalytic activity">
    <reaction evidence="7 8">
        <text>L-histidinol phosphate + H2O = L-histidinol + phosphate</text>
        <dbReference type="Rhea" id="RHEA:14465"/>
        <dbReference type="ChEBI" id="CHEBI:15377"/>
        <dbReference type="ChEBI" id="CHEBI:43474"/>
        <dbReference type="ChEBI" id="CHEBI:57699"/>
        <dbReference type="ChEBI" id="CHEBI:57980"/>
        <dbReference type="EC" id="3.1.3.15"/>
    </reaction>
</comment>
<evidence type="ECO:0000256" key="1">
    <source>
        <dbReference type="ARBA" id="ARBA00004970"/>
    </source>
</evidence>
<comment type="similarity">
    <text evidence="2 8">Belongs to the PHP hydrolase family. HisK subfamily.</text>
</comment>
<dbReference type="GO" id="GO:0005737">
    <property type="term" value="C:cytoplasm"/>
    <property type="evidence" value="ECO:0007669"/>
    <property type="project" value="TreeGrafter"/>
</dbReference>
<dbReference type="EMBL" id="FQVG01000033">
    <property type="protein sequence ID" value="SHF08347.1"/>
    <property type="molecule type" value="Genomic_DNA"/>
</dbReference>
<dbReference type="EC" id="3.1.3.15" evidence="3 8"/>
<keyword evidence="5 8" id="KW-0378">Hydrolase</keyword>
<dbReference type="PANTHER" id="PTHR21039:SF0">
    <property type="entry name" value="HISTIDINOL-PHOSPHATASE"/>
    <property type="match status" value="1"/>
</dbReference>
<dbReference type="GO" id="GO:0000105">
    <property type="term" value="P:L-histidine biosynthetic process"/>
    <property type="evidence" value="ECO:0007669"/>
    <property type="project" value="UniProtKB-UniRule"/>
</dbReference>
<dbReference type="NCBIfam" id="NF004086">
    <property type="entry name" value="PRK05588.1"/>
    <property type="match status" value="1"/>
</dbReference>
<proteinExistence type="inferred from homology"/>
<evidence type="ECO:0000256" key="2">
    <source>
        <dbReference type="ARBA" id="ARBA00009152"/>
    </source>
</evidence>
<reference evidence="11" key="1">
    <citation type="submission" date="2016-11" db="EMBL/GenBank/DDBJ databases">
        <authorList>
            <person name="Varghese N."/>
            <person name="Submissions S."/>
        </authorList>
    </citation>
    <scope>NUCLEOTIDE SEQUENCE [LARGE SCALE GENOMIC DNA]</scope>
    <source>
        <strain evidence="11">DSM 10124</strain>
    </source>
</reference>
<dbReference type="SUPFAM" id="SSF89550">
    <property type="entry name" value="PHP domain-like"/>
    <property type="match status" value="1"/>
</dbReference>
<evidence type="ECO:0000259" key="9">
    <source>
        <dbReference type="SMART" id="SM00481"/>
    </source>
</evidence>
<organism evidence="10 11">
    <name type="scientific">Caloramator proteoclasticus DSM 10124</name>
    <dbReference type="NCBI Taxonomy" id="1121262"/>
    <lineage>
        <taxon>Bacteria</taxon>
        <taxon>Bacillati</taxon>
        <taxon>Bacillota</taxon>
        <taxon>Clostridia</taxon>
        <taxon>Eubacteriales</taxon>
        <taxon>Clostridiaceae</taxon>
        <taxon>Caloramator</taxon>
    </lineage>
</organism>
<dbReference type="Pfam" id="PF02811">
    <property type="entry name" value="PHP"/>
    <property type="match status" value="1"/>
</dbReference>
<dbReference type="PANTHER" id="PTHR21039">
    <property type="entry name" value="HISTIDINOL PHOSPHATASE-RELATED"/>
    <property type="match status" value="1"/>
</dbReference>
<comment type="pathway">
    <text evidence="1 8">Amino-acid biosynthesis; L-histidine biosynthesis; L-histidine from 5-phospho-alpha-D-ribose 1-diphosphate: step 8/9.</text>
</comment>
<dbReference type="Gene3D" id="3.20.20.140">
    <property type="entry name" value="Metal-dependent hydrolases"/>
    <property type="match status" value="1"/>
</dbReference>